<dbReference type="Gene3D" id="2.60.40.150">
    <property type="entry name" value="C2 domain"/>
    <property type="match status" value="1"/>
</dbReference>
<comment type="caution">
    <text evidence="2">The sequence shown here is derived from an EMBL/GenBank/DDBJ whole genome shotgun (WGS) entry which is preliminary data.</text>
</comment>
<dbReference type="Proteomes" id="UP001054252">
    <property type="component" value="Unassembled WGS sequence"/>
</dbReference>
<evidence type="ECO:0000313" key="2">
    <source>
        <dbReference type="EMBL" id="GKV23402.1"/>
    </source>
</evidence>
<dbReference type="InterPro" id="IPR035892">
    <property type="entry name" value="C2_domain_sf"/>
</dbReference>
<reference evidence="2 3" key="1">
    <citation type="journal article" date="2021" name="Commun. Biol.">
        <title>The genome of Shorea leprosula (Dipterocarpaceae) highlights the ecological relevance of drought in aseasonal tropical rainforests.</title>
        <authorList>
            <person name="Ng K.K.S."/>
            <person name="Kobayashi M.J."/>
            <person name="Fawcett J.A."/>
            <person name="Hatakeyama M."/>
            <person name="Paape T."/>
            <person name="Ng C.H."/>
            <person name="Ang C.C."/>
            <person name="Tnah L.H."/>
            <person name="Lee C.T."/>
            <person name="Nishiyama T."/>
            <person name="Sese J."/>
            <person name="O'Brien M.J."/>
            <person name="Copetti D."/>
            <person name="Mohd Noor M.I."/>
            <person name="Ong R.C."/>
            <person name="Putra M."/>
            <person name="Sireger I.Z."/>
            <person name="Indrioko S."/>
            <person name="Kosugi Y."/>
            <person name="Izuno A."/>
            <person name="Isagi Y."/>
            <person name="Lee S.L."/>
            <person name="Shimizu K.K."/>
        </authorList>
    </citation>
    <scope>NUCLEOTIDE SEQUENCE [LARGE SCALE GENOMIC DNA]</scope>
    <source>
        <strain evidence="2">214</strain>
    </source>
</reference>
<protein>
    <recommendedName>
        <fullName evidence="1">C2 domain-containing protein</fullName>
    </recommendedName>
</protein>
<evidence type="ECO:0000259" key="1">
    <source>
        <dbReference type="PROSITE" id="PS50004"/>
    </source>
</evidence>
<name>A0AAV5KFN3_9ROSI</name>
<dbReference type="InterPro" id="IPR000008">
    <property type="entry name" value="C2_dom"/>
</dbReference>
<accession>A0AAV5KFN3</accession>
<sequence>MGVSNFLSSLSCELRIIQAKNLDFFNSTGSLFVRYYLSAGKNKRVALNTREISSKSDLFWNETFCLECLGTQDYLNDLKQQSVIFELRWRSTVPVLWKMRKSRLLGRGEVPWKAVFESENMEVEKWVPMASAIDRTFEGVKPLSLEVAMKVRAPAMEKVEQKKKKLRNWEGCGCKDSSKDQCSFADYDMFALAAVFEGL</sequence>
<dbReference type="PANTHER" id="PTHR35503:SF2">
    <property type="entry name" value="OS04G0455700 PROTEIN"/>
    <property type="match status" value="1"/>
</dbReference>
<dbReference type="PROSITE" id="PS50004">
    <property type="entry name" value="C2"/>
    <property type="match status" value="1"/>
</dbReference>
<proteinExistence type="predicted"/>
<dbReference type="AlphaFoldDB" id="A0AAV5KFN3"/>
<dbReference type="CDD" id="cd00030">
    <property type="entry name" value="C2"/>
    <property type="match status" value="1"/>
</dbReference>
<dbReference type="SUPFAM" id="SSF49562">
    <property type="entry name" value="C2 domain (Calcium/lipid-binding domain, CaLB)"/>
    <property type="match status" value="1"/>
</dbReference>
<feature type="domain" description="C2" evidence="1">
    <location>
        <begin position="1"/>
        <end position="127"/>
    </location>
</feature>
<gene>
    <name evidence="2" type="ORF">SLEP1_g33137</name>
</gene>
<evidence type="ECO:0000313" key="3">
    <source>
        <dbReference type="Proteomes" id="UP001054252"/>
    </source>
</evidence>
<dbReference type="EMBL" id="BPVZ01000063">
    <property type="protein sequence ID" value="GKV23402.1"/>
    <property type="molecule type" value="Genomic_DNA"/>
</dbReference>
<organism evidence="2 3">
    <name type="scientific">Rubroshorea leprosula</name>
    <dbReference type="NCBI Taxonomy" id="152421"/>
    <lineage>
        <taxon>Eukaryota</taxon>
        <taxon>Viridiplantae</taxon>
        <taxon>Streptophyta</taxon>
        <taxon>Embryophyta</taxon>
        <taxon>Tracheophyta</taxon>
        <taxon>Spermatophyta</taxon>
        <taxon>Magnoliopsida</taxon>
        <taxon>eudicotyledons</taxon>
        <taxon>Gunneridae</taxon>
        <taxon>Pentapetalae</taxon>
        <taxon>rosids</taxon>
        <taxon>malvids</taxon>
        <taxon>Malvales</taxon>
        <taxon>Dipterocarpaceae</taxon>
        <taxon>Rubroshorea</taxon>
    </lineage>
</organism>
<keyword evidence="3" id="KW-1185">Reference proteome</keyword>
<dbReference type="PANTHER" id="PTHR35503">
    <property type="entry name" value="OSJNBA0006M15.15 PROTEIN"/>
    <property type="match status" value="1"/>
</dbReference>